<feature type="region of interest" description="Disordered" evidence="1">
    <location>
        <begin position="383"/>
        <end position="406"/>
    </location>
</feature>
<name>A0AAD7J105_9AGAR</name>
<organism evidence="3 4">
    <name type="scientific">Mycena metata</name>
    <dbReference type="NCBI Taxonomy" id="1033252"/>
    <lineage>
        <taxon>Eukaryota</taxon>
        <taxon>Fungi</taxon>
        <taxon>Dikarya</taxon>
        <taxon>Basidiomycota</taxon>
        <taxon>Agaricomycotina</taxon>
        <taxon>Agaricomycetes</taxon>
        <taxon>Agaricomycetidae</taxon>
        <taxon>Agaricales</taxon>
        <taxon>Marasmiineae</taxon>
        <taxon>Mycenaceae</taxon>
        <taxon>Mycena</taxon>
    </lineage>
</organism>
<gene>
    <name evidence="3" type="ORF">B0H16DRAFT_1542796</name>
</gene>
<dbReference type="Proteomes" id="UP001215598">
    <property type="component" value="Unassembled WGS sequence"/>
</dbReference>
<evidence type="ECO:0000313" key="4">
    <source>
        <dbReference type="Proteomes" id="UP001215598"/>
    </source>
</evidence>
<dbReference type="InterPro" id="IPR014756">
    <property type="entry name" value="Ig_E-set"/>
</dbReference>
<evidence type="ECO:0000256" key="1">
    <source>
        <dbReference type="SAM" id="MobiDB-lite"/>
    </source>
</evidence>
<keyword evidence="4" id="KW-1185">Reference proteome</keyword>
<dbReference type="PANTHER" id="PTHR11188">
    <property type="entry name" value="ARRESTIN DOMAIN CONTAINING PROTEIN"/>
    <property type="match status" value="1"/>
</dbReference>
<dbReference type="InterPro" id="IPR050357">
    <property type="entry name" value="Arrestin_domain-protein"/>
</dbReference>
<protein>
    <recommendedName>
        <fullName evidence="2">Arrestin-like N-terminal domain-containing protein</fullName>
    </recommendedName>
</protein>
<feature type="compositionally biased region" description="Basic and acidic residues" evidence="1">
    <location>
        <begin position="419"/>
        <end position="430"/>
    </location>
</feature>
<dbReference type="InterPro" id="IPR011021">
    <property type="entry name" value="Arrestin-like_N"/>
</dbReference>
<feature type="region of interest" description="Disordered" evidence="1">
    <location>
        <begin position="411"/>
        <end position="430"/>
    </location>
</feature>
<dbReference type="AlphaFoldDB" id="A0AAD7J105"/>
<reference evidence="3" key="1">
    <citation type="submission" date="2023-03" db="EMBL/GenBank/DDBJ databases">
        <title>Massive genome expansion in bonnet fungi (Mycena s.s.) driven by repeated elements and novel gene families across ecological guilds.</title>
        <authorList>
            <consortium name="Lawrence Berkeley National Laboratory"/>
            <person name="Harder C.B."/>
            <person name="Miyauchi S."/>
            <person name="Viragh M."/>
            <person name="Kuo A."/>
            <person name="Thoen E."/>
            <person name="Andreopoulos B."/>
            <person name="Lu D."/>
            <person name="Skrede I."/>
            <person name="Drula E."/>
            <person name="Henrissat B."/>
            <person name="Morin E."/>
            <person name="Kohler A."/>
            <person name="Barry K."/>
            <person name="LaButti K."/>
            <person name="Morin E."/>
            <person name="Salamov A."/>
            <person name="Lipzen A."/>
            <person name="Mereny Z."/>
            <person name="Hegedus B."/>
            <person name="Baldrian P."/>
            <person name="Stursova M."/>
            <person name="Weitz H."/>
            <person name="Taylor A."/>
            <person name="Grigoriev I.V."/>
            <person name="Nagy L.G."/>
            <person name="Martin F."/>
            <person name="Kauserud H."/>
        </authorList>
    </citation>
    <scope>NUCLEOTIDE SEQUENCE</scope>
    <source>
        <strain evidence="3">CBHHK182m</strain>
    </source>
</reference>
<dbReference type="Gene3D" id="2.60.40.640">
    <property type="match status" value="1"/>
</dbReference>
<evidence type="ECO:0000259" key="2">
    <source>
        <dbReference type="Pfam" id="PF00339"/>
    </source>
</evidence>
<sequence>MTTANPQLITIRFPNLVRVAGETIEGHVDFNVPLARKDGIENLRFEVRGVIRTQIYRQYGDAGIVHKETVPLFSSVDSLWTPESPDTGSDVVSLPFRFKLPDDLPPSFYRWDGTVRYSLEAVCERPGKFHPNRRARQIFSVTPAASKNQLLAKESLRQGWTGPWKETKKEEKIRQGIWGEYSHVYATFSIPDLPSFPIATPIPYSFQIVTETKTVDHSDHPDDKHGHPLFPAPPTLSTDLTQILCRKIECRVRTDNIFSRTKPKYTHHEKRTETFDLQKNRRLEEKDRKAPTDYGQTESITCTQAVEAIVDEPEWIPKDHKSRGIWRRSVRFTSTLTLPFAPTLSSETIDWQYILQFVVPFPGLTNNFKLEIPLELGPGLACPPPPTGAPGSSNHSYADVLPAGPAPSILDLPPAYWGEDGHDWDDDKKS</sequence>
<dbReference type="SUPFAM" id="SSF81296">
    <property type="entry name" value="E set domains"/>
    <property type="match status" value="1"/>
</dbReference>
<dbReference type="GO" id="GO:0005737">
    <property type="term" value="C:cytoplasm"/>
    <property type="evidence" value="ECO:0007669"/>
    <property type="project" value="TreeGrafter"/>
</dbReference>
<dbReference type="Pfam" id="PF00339">
    <property type="entry name" value="Arrestin_N"/>
    <property type="match status" value="1"/>
</dbReference>
<accession>A0AAD7J105</accession>
<feature type="domain" description="Arrestin-like N-terminal" evidence="2">
    <location>
        <begin position="20"/>
        <end position="143"/>
    </location>
</feature>
<evidence type="ECO:0000313" key="3">
    <source>
        <dbReference type="EMBL" id="KAJ7754566.1"/>
    </source>
</evidence>
<dbReference type="GO" id="GO:0015031">
    <property type="term" value="P:protein transport"/>
    <property type="evidence" value="ECO:0007669"/>
    <property type="project" value="TreeGrafter"/>
</dbReference>
<dbReference type="InterPro" id="IPR014752">
    <property type="entry name" value="Arrestin-like_C"/>
</dbReference>
<proteinExistence type="predicted"/>
<dbReference type="EMBL" id="JARKIB010000052">
    <property type="protein sequence ID" value="KAJ7754566.1"/>
    <property type="molecule type" value="Genomic_DNA"/>
</dbReference>
<dbReference type="PANTHER" id="PTHR11188:SF17">
    <property type="entry name" value="FI21816P1"/>
    <property type="match status" value="1"/>
</dbReference>
<comment type="caution">
    <text evidence="3">The sequence shown here is derived from an EMBL/GenBank/DDBJ whole genome shotgun (WGS) entry which is preliminary data.</text>
</comment>